<keyword evidence="2" id="KW-0812">Transmembrane</keyword>
<feature type="compositionally biased region" description="Basic residues" evidence="1">
    <location>
        <begin position="237"/>
        <end position="251"/>
    </location>
</feature>
<name>A0ABT6HPF3_9ACTN</name>
<feature type="transmembrane region" description="Helical" evidence="2">
    <location>
        <begin position="173"/>
        <end position="194"/>
    </location>
</feature>
<keyword evidence="4" id="KW-1185">Reference proteome</keyword>
<proteinExistence type="predicted"/>
<keyword evidence="2" id="KW-1133">Transmembrane helix</keyword>
<feature type="transmembrane region" description="Helical" evidence="2">
    <location>
        <begin position="146"/>
        <end position="167"/>
    </location>
</feature>
<organism evidence="3 4">
    <name type="scientific">Streptomyces chengmaiensis</name>
    <dbReference type="NCBI Taxonomy" id="3040919"/>
    <lineage>
        <taxon>Bacteria</taxon>
        <taxon>Bacillati</taxon>
        <taxon>Actinomycetota</taxon>
        <taxon>Actinomycetes</taxon>
        <taxon>Kitasatosporales</taxon>
        <taxon>Streptomycetaceae</taxon>
        <taxon>Streptomyces</taxon>
    </lineage>
</organism>
<dbReference type="Proteomes" id="UP001223144">
    <property type="component" value="Unassembled WGS sequence"/>
</dbReference>
<accession>A0ABT6HPF3</accession>
<reference evidence="3 4" key="1">
    <citation type="submission" date="2023-04" db="EMBL/GenBank/DDBJ databases">
        <title>Streptomyces chengmaiensis sp. nov. isolated from the stem of mangrove plant in Hainan.</title>
        <authorList>
            <person name="Huang X."/>
            <person name="Zhou S."/>
            <person name="Chu X."/>
            <person name="Xie Y."/>
            <person name="Lin Y."/>
        </authorList>
    </citation>
    <scope>NUCLEOTIDE SEQUENCE [LARGE SCALE GENOMIC DNA]</scope>
    <source>
        <strain evidence="3 4">HNM0663</strain>
    </source>
</reference>
<dbReference type="EMBL" id="JARWBG010000019">
    <property type="protein sequence ID" value="MDH2390593.1"/>
    <property type="molecule type" value="Genomic_DNA"/>
</dbReference>
<evidence type="ECO:0000313" key="3">
    <source>
        <dbReference type="EMBL" id="MDH2390593.1"/>
    </source>
</evidence>
<feature type="region of interest" description="Disordered" evidence="1">
    <location>
        <begin position="203"/>
        <end position="258"/>
    </location>
</feature>
<feature type="transmembrane region" description="Helical" evidence="2">
    <location>
        <begin position="6"/>
        <end position="23"/>
    </location>
</feature>
<evidence type="ECO:0008006" key="5">
    <source>
        <dbReference type="Google" id="ProtNLM"/>
    </source>
</evidence>
<gene>
    <name evidence="3" type="ORF">QCN29_17700</name>
</gene>
<protein>
    <recommendedName>
        <fullName evidence="5">TIGR04222 domain-containing membrane protein</fullName>
    </recommendedName>
</protein>
<sequence>MDPVTLACAVVPLTALLYALHGLRRRRGRADAERRAAALATDPYRAAAGRRWAEDDTQAAAARLLLDGLATVNHRGNLSLTRSGADPARTAGHPLPDALLAALRRRTVPATLGRIELGDTAFRAARQDFHAAWRADLPRSRPDSGCFTAAGALLLIGETAFTVTALLDTAPRGPFQWVAAAATGLALLLQLTWLNRYGRKDPPVAGNASSPAERPALHPALVELASRDPRSRDRLGAGRRRTRGRRSHSRGTRSSPGT</sequence>
<comment type="caution">
    <text evidence="3">The sequence shown here is derived from an EMBL/GenBank/DDBJ whole genome shotgun (WGS) entry which is preliminary data.</text>
</comment>
<keyword evidence="2" id="KW-0472">Membrane</keyword>
<evidence type="ECO:0000256" key="2">
    <source>
        <dbReference type="SAM" id="Phobius"/>
    </source>
</evidence>
<dbReference type="RefSeq" id="WP_279929169.1">
    <property type="nucleotide sequence ID" value="NZ_JARWBG010000019.1"/>
</dbReference>
<evidence type="ECO:0000313" key="4">
    <source>
        <dbReference type="Proteomes" id="UP001223144"/>
    </source>
</evidence>
<feature type="compositionally biased region" description="Basic and acidic residues" evidence="1">
    <location>
        <begin position="225"/>
        <end position="236"/>
    </location>
</feature>
<evidence type="ECO:0000256" key="1">
    <source>
        <dbReference type="SAM" id="MobiDB-lite"/>
    </source>
</evidence>